<evidence type="ECO:0000256" key="10">
    <source>
        <dbReference type="ARBA" id="ARBA00023160"/>
    </source>
</evidence>
<dbReference type="Proteomes" id="UP000630528">
    <property type="component" value="Unassembled WGS sequence"/>
</dbReference>
<gene>
    <name evidence="19" type="ORF">JJB11_16250</name>
</gene>
<dbReference type="AlphaFoldDB" id="A0A934WNU7"/>
<protein>
    <recommendedName>
        <fullName evidence="12">3-oxoacyl-[acyl-carrier-protein] synthase 1</fullName>
        <ecNumber evidence="4">2.3.1.41</ecNumber>
    </recommendedName>
    <alternativeName>
        <fullName evidence="13">3-oxoacyl-[acyl-carrier-protein] synthase I</fullName>
    </alternativeName>
    <alternativeName>
        <fullName evidence="14">Beta-ketoacyl-ACP synthase I</fullName>
    </alternativeName>
</protein>
<dbReference type="EMBL" id="JAEPWM010000006">
    <property type="protein sequence ID" value="MBK6007652.1"/>
    <property type="molecule type" value="Genomic_DNA"/>
</dbReference>
<evidence type="ECO:0000256" key="8">
    <source>
        <dbReference type="ARBA" id="ARBA00022832"/>
    </source>
</evidence>
<evidence type="ECO:0000256" key="7">
    <source>
        <dbReference type="ARBA" id="ARBA00022679"/>
    </source>
</evidence>
<evidence type="ECO:0000256" key="17">
    <source>
        <dbReference type="RuleBase" id="RU003694"/>
    </source>
</evidence>
<dbReference type="PANTHER" id="PTHR11712">
    <property type="entry name" value="POLYKETIDE SYNTHASE-RELATED"/>
    <property type="match status" value="1"/>
</dbReference>
<dbReference type="PROSITE" id="PS00606">
    <property type="entry name" value="KS3_1"/>
    <property type="match status" value="1"/>
</dbReference>
<reference evidence="19" key="1">
    <citation type="journal article" date="2012" name="J. Microbiol. Biotechnol.">
        <title>Ramlibacter ginsenosidimutans sp. nov., with ginsenoside-converting activity.</title>
        <authorList>
            <person name="Wang L."/>
            <person name="An D.S."/>
            <person name="Kim S.G."/>
            <person name="Jin F.X."/>
            <person name="Kim S.C."/>
            <person name="Lee S.T."/>
            <person name="Im W.T."/>
        </authorList>
    </citation>
    <scope>NUCLEOTIDE SEQUENCE</scope>
    <source>
        <strain evidence="19">KACC 17527</strain>
    </source>
</reference>
<evidence type="ECO:0000256" key="15">
    <source>
        <dbReference type="ARBA" id="ARBA00048121"/>
    </source>
</evidence>
<keyword evidence="20" id="KW-1185">Reference proteome</keyword>
<dbReference type="InterPro" id="IPR016039">
    <property type="entry name" value="Thiolase-like"/>
</dbReference>
<keyword evidence="7 17" id="KW-0808">Transferase</keyword>
<dbReference type="SUPFAM" id="SSF53901">
    <property type="entry name" value="Thiolase-like"/>
    <property type="match status" value="2"/>
</dbReference>
<dbReference type="RefSeq" id="WP_201173547.1">
    <property type="nucleotide sequence ID" value="NZ_JAEPWM010000006.1"/>
</dbReference>
<dbReference type="SMART" id="SM00825">
    <property type="entry name" value="PKS_KS"/>
    <property type="match status" value="1"/>
</dbReference>
<dbReference type="EC" id="2.3.1.41" evidence="4"/>
<name>A0A934WNU7_9BURK</name>
<keyword evidence="10" id="KW-0275">Fatty acid biosynthesis</keyword>
<dbReference type="Pfam" id="PF02801">
    <property type="entry name" value="Ketoacyl-synt_C"/>
    <property type="match status" value="1"/>
</dbReference>
<dbReference type="PROSITE" id="PS52004">
    <property type="entry name" value="KS3_2"/>
    <property type="match status" value="1"/>
</dbReference>
<keyword evidence="9" id="KW-0443">Lipid metabolism</keyword>
<evidence type="ECO:0000259" key="18">
    <source>
        <dbReference type="PROSITE" id="PS52004"/>
    </source>
</evidence>
<comment type="catalytic activity">
    <reaction evidence="15">
        <text>(3Z)-decenoyl-[ACP] + malonyl-[ACP] + H(+) = 3-oxo-(5Z)-dodecenoyl-[ACP] + holo-[ACP] + CO2</text>
        <dbReference type="Rhea" id="RHEA:54940"/>
        <dbReference type="Rhea" id="RHEA-COMP:9623"/>
        <dbReference type="Rhea" id="RHEA-COMP:9685"/>
        <dbReference type="Rhea" id="RHEA-COMP:9927"/>
        <dbReference type="Rhea" id="RHEA-COMP:14042"/>
        <dbReference type="ChEBI" id="CHEBI:15378"/>
        <dbReference type="ChEBI" id="CHEBI:16526"/>
        <dbReference type="ChEBI" id="CHEBI:64479"/>
        <dbReference type="ChEBI" id="CHEBI:78449"/>
        <dbReference type="ChEBI" id="CHEBI:78798"/>
        <dbReference type="ChEBI" id="CHEBI:138410"/>
    </reaction>
    <physiologicalReaction direction="left-to-right" evidence="15">
        <dbReference type="Rhea" id="RHEA:54941"/>
    </physiologicalReaction>
</comment>
<keyword evidence="6" id="KW-0444">Lipid biosynthesis</keyword>
<evidence type="ECO:0000256" key="1">
    <source>
        <dbReference type="ARBA" id="ARBA00004496"/>
    </source>
</evidence>
<evidence type="ECO:0000256" key="13">
    <source>
        <dbReference type="ARBA" id="ARBA00041620"/>
    </source>
</evidence>
<dbReference type="GO" id="GO:0004315">
    <property type="term" value="F:3-oxoacyl-[acyl-carrier-protein] synthase activity"/>
    <property type="evidence" value="ECO:0007669"/>
    <property type="project" value="UniProtKB-EC"/>
</dbReference>
<dbReference type="InterPro" id="IPR014030">
    <property type="entry name" value="Ketoacyl_synth_N"/>
</dbReference>
<comment type="subunit">
    <text evidence="3">Homodimer.</text>
</comment>
<keyword evidence="5" id="KW-0963">Cytoplasm</keyword>
<keyword evidence="11 19" id="KW-0012">Acyltransferase</keyword>
<dbReference type="GO" id="GO:0005829">
    <property type="term" value="C:cytosol"/>
    <property type="evidence" value="ECO:0007669"/>
    <property type="project" value="TreeGrafter"/>
</dbReference>
<evidence type="ECO:0000256" key="6">
    <source>
        <dbReference type="ARBA" id="ARBA00022516"/>
    </source>
</evidence>
<dbReference type="InterPro" id="IPR018201">
    <property type="entry name" value="Ketoacyl_synth_AS"/>
</dbReference>
<dbReference type="InterPro" id="IPR000794">
    <property type="entry name" value="Beta-ketoacyl_synthase"/>
</dbReference>
<proteinExistence type="inferred from homology"/>
<evidence type="ECO:0000256" key="4">
    <source>
        <dbReference type="ARBA" id="ARBA00013191"/>
    </source>
</evidence>
<sequence length="416" mass="43295">MARRRRVAVTGVGLVSSLGNDYTEVAGKLQRGESGVRAMPQWREHGLKSLVGGAVQVDGARAEELSPKLRPALSPAGLHIVLAAIDAVRDARLGDDDLRSSRTACLAGCGVAGAEAIHKAASLLYANKPQLISPYTVLRSMTSQPSAMVAFALGIRGRTYSVSSACATSAHAIGHGYELIQAGKVDRALVGGAEDFGELQICALEALRVALSTHFNDRPQAASRPYDSRRDGFVASGGAGIVVLEAMDLALARKAHIRGEVVGFGANCDNFDLVAPDPQGRQAAQCIAQALEDAEVHPHEIGYINTHGTSTPLGDGAEITAIRSVFRGEVPPLSSTKSMTGHALGAAGVHEAIYCLAMMEGGFIAPSINIESPDPAFADLPISTRPQAAAIGICMSNSFGFGGANACLILKRAPQE</sequence>
<evidence type="ECO:0000313" key="20">
    <source>
        <dbReference type="Proteomes" id="UP000630528"/>
    </source>
</evidence>
<organism evidence="19 20">
    <name type="scientific">Ramlibacter ginsenosidimutans</name>
    <dbReference type="NCBI Taxonomy" id="502333"/>
    <lineage>
        <taxon>Bacteria</taxon>
        <taxon>Pseudomonadati</taxon>
        <taxon>Pseudomonadota</taxon>
        <taxon>Betaproteobacteria</taxon>
        <taxon>Burkholderiales</taxon>
        <taxon>Comamonadaceae</taxon>
        <taxon>Ramlibacter</taxon>
    </lineage>
</organism>
<accession>A0A934WNU7</accession>
<dbReference type="PANTHER" id="PTHR11712:SF306">
    <property type="entry name" value="3-OXOACYL-[ACYL-CARRIER-PROTEIN] SYNTHASE 1"/>
    <property type="match status" value="1"/>
</dbReference>
<evidence type="ECO:0000256" key="14">
    <source>
        <dbReference type="ARBA" id="ARBA00042143"/>
    </source>
</evidence>
<reference evidence="19" key="2">
    <citation type="submission" date="2021-01" db="EMBL/GenBank/DDBJ databases">
        <authorList>
            <person name="Kang M."/>
        </authorList>
    </citation>
    <scope>NUCLEOTIDE SEQUENCE</scope>
    <source>
        <strain evidence="19">KACC 17527</strain>
    </source>
</reference>
<dbReference type="GO" id="GO:0006633">
    <property type="term" value="P:fatty acid biosynthetic process"/>
    <property type="evidence" value="ECO:0007669"/>
    <property type="project" value="UniProtKB-KW"/>
</dbReference>
<evidence type="ECO:0000256" key="3">
    <source>
        <dbReference type="ARBA" id="ARBA00011738"/>
    </source>
</evidence>
<evidence type="ECO:0000256" key="11">
    <source>
        <dbReference type="ARBA" id="ARBA00023315"/>
    </source>
</evidence>
<dbReference type="Gene3D" id="3.40.47.10">
    <property type="match status" value="1"/>
</dbReference>
<feature type="domain" description="Ketosynthase family 3 (KS3)" evidence="18">
    <location>
        <begin position="4"/>
        <end position="412"/>
    </location>
</feature>
<evidence type="ECO:0000256" key="2">
    <source>
        <dbReference type="ARBA" id="ARBA00008467"/>
    </source>
</evidence>
<evidence type="ECO:0000256" key="9">
    <source>
        <dbReference type="ARBA" id="ARBA00023098"/>
    </source>
</evidence>
<dbReference type="InterPro" id="IPR014031">
    <property type="entry name" value="Ketoacyl_synth_C"/>
</dbReference>
<comment type="caution">
    <text evidence="19">The sequence shown here is derived from an EMBL/GenBank/DDBJ whole genome shotgun (WGS) entry which is preliminary data.</text>
</comment>
<dbReference type="CDD" id="cd00834">
    <property type="entry name" value="KAS_I_II"/>
    <property type="match status" value="1"/>
</dbReference>
<comment type="similarity">
    <text evidence="2 17">Belongs to the thiolase-like superfamily. Beta-ketoacyl-ACP synthases family.</text>
</comment>
<evidence type="ECO:0000256" key="5">
    <source>
        <dbReference type="ARBA" id="ARBA00022490"/>
    </source>
</evidence>
<comment type="catalytic activity">
    <reaction evidence="16">
        <text>a fatty acyl-[ACP] + malonyl-[ACP] + H(+) = a 3-oxoacyl-[ACP] + holo-[ACP] + CO2</text>
        <dbReference type="Rhea" id="RHEA:22836"/>
        <dbReference type="Rhea" id="RHEA-COMP:9623"/>
        <dbReference type="Rhea" id="RHEA-COMP:9685"/>
        <dbReference type="Rhea" id="RHEA-COMP:9916"/>
        <dbReference type="Rhea" id="RHEA-COMP:14125"/>
        <dbReference type="ChEBI" id="CHEBI:15378"/>
        <dbReference type="ChEBI" id="CHEBI:16526"/>
        <dbReference type="ChEBI" id="CHEBI:64479"/>
        <dbReference type="ChEBI" id="CHEBI:78449"/>
        <dbReference type="ChEBI" id="CHEBI:78776"/>
        <dbReference type="ChEBI" id="CHEBI:138651"/>
        <dbReference type="EC" id="2.3.1.41"/>
    </reaction>
    <physiologicalReaction direction="left-to-right" evidence="16">
        <dbReference type="Rhea" id="RHEA:22837"/>
    </physiologicalReaction>
</comment>
<dbReference type="Pfam" id="PF00109">
    <property type="entry name" value="ketoacyl-synt"/>
    <property type="match status" value="1"/>
</dbReference>
<comment type="subcellular location">
    <subcellularLocation>
        <location evidence="1">Cytoplasm</location>
    </subcellularLocation>
</comment>
<evidence type="ECO:0000256" key="16">
    <source>
        <dbReference type="ARBA" id="ARBA00048506"/>
    </source>
</evidence>
<evidence type="ECO:0000313" key="19">
    <source>
        <dbReference type="EMBL" id="MBK6007652.1"/>
    </source>
</evidence>
<dbReference type="InterPro" id="IPR020841">
    <property type="entry name" value="PKS_Beta-ketoAc_synthase_dom"/>
</dbReference>
<evidence type="ECO:0000256" key="12">
    <source>
        <dbReference type="ARBA" id="ARBA00039450"/>
    </source>
</evidence>
<keyword evidence="8" id="KW-0276">Fatty acid metabolism</keyword>